<dbReference type="PANTHER" id="PTHR43884">
    <property type="entry name" value="ACYL-COA DEHYDROGENASE"/>
    <property type="match status" value="1"/>
</dbReference>
<keyword evidence="2" id="KW-1133">Transmembrane helix</keyword>
<dbReference type="EMBL" id="CP108057">
    <property type="protein sequence ID" value="WUO47353.1"/>
    <property type="molecule type" value="Genomic_DNA"/>
</dbReference>
<dbReference type="Pfam" id="PF02770">
    <property type="entry name" value="Acyl-CoA_dh_M"/>
    <property type="match status" value="1"/>
</dbReference>
<dbReference type="Gene3D" id="1.20.140.10">
    <property type="entry name" value="Butyryl-CoA Dehydrogenase, subunit A, domain 3"/>
    <property type="match status" value="1"/>
</dbReference>
<feature type="domain" description="Acyl-CoA oxidase/dehydrogenase middle" evidence="3">
    <location>
        <begin position="136"/>
        <end position="213"/>
    </location>
</feature>
<evidence type="ECO:0000313" key="5">
    <source>
        <dbReference type="Proteomes" id="UP001432075"/>
    </source>
</evidence>
<organism evidence="4 5">
    <name type="scientific">Streptomyces goshikiensis</name>
    <dbReference type="NCBI Taxonomy" id="1942"/>
    <lineage>
        <taxon>Bacteria</taxon>
        <taxon>Bacillati</taxon>
        <taxon>Actinomycetota</taxon>
        <taxon>Actinomycetes</taxon>
        <taxon>Kitasatosporales</taxon>
        <taxon>Streptomycetaceae</taxon>
        <taxon>Streptomyces</taxon>
    </lineage>
</organism>
<feature type="transmembrane region" description="Helical" evidence="2">
    <location>
        <begin position="81"/>
        <end position="102"/>
    </location>
</feature>
<protein>
    <submittedName>
        <fullName evidence="4">Acyl-CoA dehydrogenase</fullName>
    </submittedName>
</protein>
<reference evidence="4" key="1">
    <citation type="submission" date="2022-10" db="EMBL/GenBank/DDBJ databases">
        <title>The complete genomes of actinobacterial strains from the NBC collection.</title>
        <authorList>
            <person name="Joergensen T.S."/>
            <person name="Alvarez Arevalo M."/>
            <person name="Sterndorff E.B."/>
            <person name="Faurdal D."/>
            <person name="Vuksanovic O."/>
            <person name="Mourched A.-S."/>
            <person name="Charusanti P."/>
            <person name="Shaw S."/>
            <person name="Blin K."/>
            <person name="Weber T."/>
        </authorList>
    </citation>
    <scope>NUCLEOTIDE SEQUENCE</scope>
    <source>
        <strain evidence="4">NBC_00283</strain>
    </source>
</reference>
<keyword evidence="2" id="KW-0472">Membrane</keyword>
<dbReference type="InterPro" id="IPR036250">
    <property type="entry name" value="AcylCo_DH-like_C"/>
</dbReference>
<evidence type="ECO:0000256" key="1">
    <source>
        <dbReference type="ARBA" id="ARBA00022630"/>
    </source>
</evidence>
<dbReference type="PANTHER" id="PTHR43884:SF12">
    <property type="entry name" value="ISOVALERYL-COA DEHYDROGENASE, MITOCHONDRIAL-RELATED"/>
    <property type="match status" value="1"/>
</dbReference>
<dbReference type="CDD" id="cd00567">
    <property type="entry name" value="ACAD"/>
    <property type="match status" value="1"/>
</dbReference>
<sequence>MVATRAQELERAFGDPGDAANPAGFAELLLADERNELLAAAEGVLDRARFGAEFVPVGLGGRLDRADELARILRPVFRRDVALGFGYGITGLFAAAAVWAAGSGSQRRRVARILLGGGRLAIVHHNLSHGNAMWRGEMTARPAADGGYLLSGRKDAVMNAGRADAYVVYARTDGRSGPRSHSVLLLDAGEGLRVLPRQPSTGMRGCRFAGLEAEELHVPAGALVGEPGEGTLLALRTFQFTRALVSSVVLGPADTALRNAVAAAEAAGAGGRQRRLLAGVFADVLVCEVMSTVVLRSLHALPDSAHLGAAAVKYLVPDLVRECLEELGTVATAGGSAGYLHKLLRDLPAAGLGHLGTAACQAVLLPQLPMLARESWGVTGEPPEELFRPELPLPPLEWGGLAVAGGTDACVAALEGAVARLAADGAPGVPGVLRALGDAFVAELGELKRRFAAIEPGDRAALGSPEACALADRYVHVAAAGAVLGYWVRARGDGFLGDPAWVVLALYRLGGRLGLELPALPPNHVERMYEEVVARYRAGHAYDLCAGVLAEHGGAAWRGR</sequence>
<proteinExistence type="predicted"/>
<dbReference type="InterPro" id="IPR046373">
    <property type="entry name" value="Acyl-CoA_Oxase/DH_mid-dom_sf"/>
</dbReference>
<dbReference type="Proteomes" id="UP001432075">
    <property type="component" value="Chromosome"/>
</dbReference>
<keyword evidence="5" id="KW-1185">Reference proteome</keyword>
<dbReference type="Gene3D" id="2.40.110.10">
    <property type="entry name" value="Butyryl-CoA Dehydrogenase, subunit A, domain 2"/>
    <property type="match status" value="1"/>
</dbReference>
<evidence type="ECO:0000313" key="4">
    <source>
        <dbReference type="EMBL" id="WUO47353.1"/>
    </source>
</evidence>
<keyword evidence="2" id="KW-0812">Transmembrane</keyword>
<evidence type="ECO:0000259" key="3">
    <source>
        <dbReference type="Pfam" id="PF02770"/>
    </source>
</evidence>
<name>A0ABZ1RKN9_9ACTN</name>
<dbReference type="RefSeq" id="WP_328776107.1">
    <property type="nucleotide sequence ID" value="NZ_CP108057.1"/>
</dbReference>
<dbReference type="SUPFAM" id="SSF47203">
    <property type="entry name" value="Acyl-CoA dehydrogenase C-terminal domain-like"/>
    <property type="match status" value="1"/>
</dbReference>
<dbReference type="SUPFAM" id="SSF56645">
    <property type="entry name" value="Acyl-CoA dehydrogenase NM domain-like"/>
    <property type="match status" value="1"/>
</dbReference>
<accession>A0ABZ1RKN9</accession>
<evidence type="ECO:0000256" key="2">
    <source>
        <dbReference type="SAM" id="Phobius"/>
    </source>
</evidence>
<dbReference type="InterPro" id="IPR006091">
    <property type="entry name" value="Acyl-CoA_Oxase/DH_mid-dom"/>
</dbReference>
<dbReference type="InterPro" id="IPR009100">
    <property type="entry name" value="AcylCoA_DH/oxidase_NM_dom_sf"/>
</dbReference>
<keyword evidence="1" id="KW-0285">Flavoprotein</keyword>
<gene>
    <name evidence="4" type="ORF">OHU17_16650</name>
</gene>